<sequence length="129" mass="15282">MSGMEKKLLTTVLIYSFAEVLQELITKKTKETCSGCQVEHPSQHNHECLMKSEQEHLERHFETACRSFLLLDVLIKFREDVKKLNMSSEFVCNYFLLNVIVLDRLRSQTIKDNVYRLMEKRIKSRENLI</sequence>
<proteinExistence type="predicted"/>
<gene>
    <name evidence="1" type="ORF">MGAL_10B035117</name>
</gene>
<accession>A0A8B6FK45</accession>
<dbReference type="AlphaFoldDB" id="A0A8B6FK45"/>
<protein>
    <submittedName>
        <fullName evidence="1">Uncharacterized protein</fullName>
    </submittedName>
</protein>
<keyword evidence="2" id="KW-1185">Reference proteome</keyword>
<reference evidence="1" key="1">
    <citation type="submission" date="2018-11" db="EMBL/GenBank/DDBJ databases">
        <authorList>
            <person name="Alioto T."/>
            <person name="Alioto T."/>
        </authorList>
    </citation>
    <scope>NUCLEOTIDE SEQUENCE</scope>
</reference>
<dbReference type="OrthoDB" id="6155824at2759"/>
<comment type="caution">
    <text evidence="1">The sequence shown here is derived from an EMBL/GenBank/DDBJ whole genome shotgun (WGS) entry which is preliminary data.</text>
</comment>
<name>A0A8B6FK45_MYTGA</name>
<evidence type="ECO:0000313" key="2">
    <source>
        <dbReference type="Proteomes" id="UP000596742"/>
    </source>
</evidence>
<evidence type="ECO:0000313" key="1">
    <source>
        <dbReference type="EMBL" id="VDI51515.1"/>
    </source>
</evidence>
<dbReference type="EMBL" id="UYJE01007075">
    <property type="protein sequence ID" value="VDI51515.1"/>
    <property type="molecule type" value="Genomic_DNA"/>
</dbReference>
<dbReference type="Proteomes" id="UP000596742">
    <property type="component" value="Unassembled WGS sequence"/>
</dbReference>
<organism evidence="1 2">
    <name type="scientific">Mytilus galloprovincialis</name>
    <name type="common">Mediterranean mussel</name>
    <dbReference type="NCBI Taxonomy" id="29158"/>
    <lineage>
        <taxon>Eukaryota</taxon>
        <taxon>Metazoa</taxon>
        <taxon>Spiralia</taxon>
        <taxon>Lophotrochozoa</taxon>
        <taxon>Mollusca</taxon>
        <taxon>Bivalvia</taxon>
        <taxon>Autobranchia</taxon>
        <taxon>Pteriomorphia</taxon>
        <taxon>Mytilida</taxon>
        <taxon>Mytiloidea</taxon>
        <taxon>Mytilidae</taxon>
        <taxon>Mytilinae</taxon>
        <taxon>Mytilus</taxon>
    </lineage>
</organism>